<dbReference type="EMBL" id="LT629802">
    <property type="protein sequence ID" value="SDU85311.1"/>
    <property type="molecule type" value="Genomic_DNA"/>
</dbReference>
<reference evidence="3" key="1">
    <citation type="submission" date="2016-10" db="EMBL/GenBank/DDBJ databases">
        <authorList>
            <person name="Varghese N."/>
            <person name="Submissions S."/>
        </authorList>
    </citation>
    <scope>NUCLEOTIDE SEQUENCE [LARGE SCALE GENOMIC DNA]</scope>
    <source>
        <strain evidence="3">LMG 2223</strain>
    </source>
</reference>
<dbReference type="AlphaFoldDB" id="A0A1H2LXH7"/>
<keyword evidence="3" id="KW-1185">Reference proteome</keyword>
<feature type="transmembrane region" description="Helical" evidence="1">
    <location>
        <begin position="41"/>
        <end position="60"/>
    </location>
</feature>
<organism evidence="2 3">
    <name type="scientific">Pseudomonas mucidolens</name>
    <dbReference type="NCBI Taxonomy" id="46679"/>
    <lineage>
        <taxon>Bacteria</taxon>
        <taxon>Pseudomonadati</taxon>
        <taxon>Pseudomonadota</taxon>
        <taxon>Gammaproteobacteria</taxon>
        <taxon>Pseudomonadales</taxon>
        <taxon>Pseudomonadaceae</taxon>
        <taxon>Pseudomonas</taxon>
    </lineage>
</organism>
<name>A0A1H2LXH7_9PSED</name>
<evidence type="ECO:0000313" key="2">
    <source>
        <dbReference type="EMBL" id="SDU85311.1"/>
    </source>
</evidence>
<keyword evidence="1" id="KW-0812">Transmembrane</keyword>
<protein>
    <submittedName>
        <fullName evidence="2">Uncharacterized protein</fullName>
    </submittedName>
</protein>
<evidence type="ECO:0000256" key="1">
    <source>
        <dbReference type="SAM" id="Phobius"/>
    </source>
</evidence>
<feature type="transmembrane region" description="Helical" evidence="1">
    <location>
        <begin position="7"/>
        <end position="29"/>
    </location>
</feature>
<dbReference type="PROSITE" id="PS51257">
    <property type="entry name" value="PROKAR_LIPOPROTEIN"/>
    <property type="match status" value="1"/>
</dbReference>
<gene>
    <name evidence="2" type="ORF">SAMN05216202_0593</name>
</gene>
<dbReference type="Proteomes" id="UP000198600">
    <property type="component" value="Chromosome I"/>
</dbReference>
<sequence>MYTIKYLVSLGLILIGCSMGYTMIIVWGITKVFPLEGATYWVVSTTVFTIIFFAGLRFYMPRLRKVW</sequence>
<accession>A0A1H2LXH7</accession>
<evidence type="ECO:0000313" key="3">
    <source>
        <dbReference type="Proteomes" id="UP000198600"/>
    </source>
</evidence>
<proteinExistence type="predicted"/>
<keyword evidence="1" id="KW-1133">Transmembrane helix</keyword>
<keyword evidence="1" id="KW-0472">Membrane</keyword>